<name>A0A3P8J9L3_9TREM</name>
<evidence type="ECO:0000313" key="2">
    <source>
        <dbReference type="Proteomes" id="UP000269396"/>
    </source>
</evidence>
<gene>
    <name evidence="1" type="ORF">SMTD_LOCUS14223</name>
</gene>
<dbReference type="AlphaFoldDB" id="A0A3P8J9L3"/>
<sequence>MYLKRINVVSIVVKIYDDLIYINNHNMMLKLNVPVDDVQ</sequence>
<organism evidence="1 2">
    <name type="scientific">Schistosoma mattheei</name>
    <dbReference type="NCBI Taxonomy" id="31246"/>
    <lineage>
        <taxon>Eukaryota</taxon>
        <taxon>Metazoa</taxon>
        <taxon>Spiralia</taxon>
        <taxon>Lophotrochozoa</taxon>
        <taxon>Platyhelminthes</taxon>
        <taxon>Trematoda</taxon>
        <taxon>Digenea</taxon>
        <taxon>Strigeidida</taxon>
        <taxon>Schistosomatoidea</taxon>
        <taxon>Schistosomatidae</taxon>
        <taxon>Schistosoma</taxon>
    </lineage>
</organism>
<accession>A0A3P8J9L3</accession>
<dbReference type="EMBL" id="UZAL01034395">
    <property type="protein sequence ID" value="VDP65249.1"/>
    <property type="molecule type" value="Genomic_DNA"/>
</dbReference>
<protein>
    <submittedName>
        <fullName evidence="1">Uncharacterized protein</fullName>
    </submittedName>
</protein>
<dbReference type="Proteomes" id="UP000269396">
    <property type="component" value="Unassembled WGS sequence"/>
</dbReference>
<keyword evidence="2" id="KW-1185">Reference proteome</keyword>
<evidence type="ECO:0000313" key="1">
    <source>
        <dbReference type="EMBL" id="VDP65249.1"/>
    </source>
</evidence>
<proteinExistence type="predicted"/>
<reference evidence="1 2" key="1">
    <citation type="submission" date="2018-11" db="EMBL/GenBank/DDBJ databases">
        <authorList>
            <consortium name="Pathogen Informatics"/>
        </authorList>
    </citation>
    <scope>NUCLEOTIDE SEQUENCE [LARGE SCALE GENOMIC DNA]</scope>
    <source>
        <strain>Denwood</strain>
        <strain evidence="2">Zambia</strain>
    </source>
</reference>